<reference evidence="1 2" key="1">
    <citation type="journal article" date="2016" name="Nat. Commun.">
        <title>Thousands of microbial genomes shed light on interconnected biogeochemical processes in an aquifer system.</title>
        <authorList>
            <person name="Anantharaman K."/>
            <person name="Brown C.T."/>
            <person name="Hug L.A."/>
            <person name="Sharon I."/>
            <person name="Castelle C.J."/>
            <person name="Probst A.J."/>
            <person name="Thomas B.C."/>
            <person name="Singh A."/>
            <person name="Wilkins M.J."/>
            <person name="Karaoz U."/>
            <person name="Brodie E.L."/>
            <person name="Williams K.H."/>
            <person name="Hubbard S.S."/>
            <person name="Banfield J.F."/>
        </authorList>
    </citation>
    <scope>NUCLEOTIDE SEQUENCE [LARGE SCALE GENOMIC DNA]</scope>
</reference>
<dbReference type="EMBL" id="MHHZ01000003">
    <property type="protein sequence ID" value="OGY42538.1"/>
    <property type="molecule type" value="Genomic_DNA"/>
</dbReference>
<sequence length="155" mass="17400">MSRKRMDEFKKGPKAEEAKTLTRMVFKLKETLGISYDQMVKETGLSKSVLYTLKCEWINGNGKNHKYLYPSTANGLVKFWNSHLVNGPKVSKVKKAKRTESSQPSVQTNTKDILCILIQKVGLVRAKELLQAKGKGAVLEKYLEGLSPSDLVDLI</sequence>
<protein>
    <submittedName>
        <fullName evidence="1">Uncharacterized protein</fullName>
    </submittedName>
</protein>
<comment type="caution">
    <text evidence="1">The sequence shown here is derived from an EMBL/GenBank/DDBJ whole genome shotgun (WGS) entry which is preliminary data.</text>
</comment>
<dbReference type="AlphaFoldDB" id="A0A1G1XR82"/>
<evidence type="ECO:0000313" key="1">
    <source>
        <dbReference type="EMBL" id="OGY42538.1"/>
    </source>
</evidence>
<organism evidence="1 2">
    <name type="scientific">Candidatus Buchananbacteria bacterium RBG_13_36_9</name>
    <dbReference type="NCBI Taxonomy" id="1797530"/>
    <lineage>
        <taxon>Bacteria</taxon>
        <taxon>Candidatus Buchananiibacteriota</taxon>
    </lineage>
</organism>
<gene>
    <name evidence="1" type="ORF">A2Y82_04220</name>
</gene>
<accession>A0A1G1XR82</accession>
<dbReference type="Proteomes" id="UP000176498">
    <property type="component" value="Unassembled WGS sequence"/>
</dbReference>
<evidence type="ECO:0000313" key="2">
    <source>
        <dbReference type="Proteomes" id="UP000176498"/>
    </source>
</evidence>
<proteinExistence type="predicted"/>
<name>A0A1G1XR82_9BACT</name>